<comment type="caution">
    <text evidence="1">The sequence shown here is derived from an EMBL/GenBank/DDBJ whole genome shotgun (WGS) entry which is preliminary data.</text>
</comment>
<dbReference type="EMBL" id="BARW01003115">
    <property type="protein sequence ID" value="GAI63542.1"/>
    <property type="molecule type" value="Genomic_DNA"/>
</dbReference>
<proteinExistence type="predicted"/>
<feature type="non-terminal residue" evidence="1">
    <location>
        <position position="1"/>
    </location>
</feature>
<organism evidence="1">
    <name type="scientific">marine sediment metagenome</name>
    <dbReference type="NCBI Taxonomy" id="412755"/>
    <lineage>
        <taxon>unclassified sequences</taxon>
        <taxon>metagenomes</taxon>
        <taxon>ecological metagenomes</taxon>
    </lineage>
</organism>
<name>X1Q4W9_9ZZZZ</name>
<reference evidence="1" key="1">
    <citation type="journal article" date="2014" name="Front. Microbiol.">
        <title>High frequency of phylogenetically diverse reductive dehalogenase-homologous genes in deep subseafloor sedimentary metagenomes.</title>
        <authorList>
            <person name="Kawai M."/>
            <person name="Futagami T."/>
            <person name="Toyoda A."/>
            <person name="Takaki Y."/>
            <person name="Nishi S."/>
            <person name="Hori S."/>
            <person name="Arai W."/>
            <person name="Tsubouchi T."/>
            <person name="Morono Y."/>
            <person name="Uchiyama I."/>
            <person name="Ito T."/>
            <person name="Fujiyama A."/>
            <person name="Inagaki F."/>
            <person name="Takami H."/>
        </authorList>
    </citation>
    <scope>NUCLEOTIDE SEQUENCE</scope>
    <source>
        <strain evidence="1">Expedition CK06-06</strain>
    </source>
</reference>
<gene>
    <name evidence="1" type="ORF">S12H4_08157</name>
</gene>
<evidence type="ECO:0000313" key="1">
    <source>
        <dbReference type="EMBL" id="GAI63542.1"/>
    </source>
</evidence>
<protein>
    <submittedName>
        <fullName evidence="1">Uncharacterized protein</fullName>
    </submittedName>
</protein>
<sequence length="78" mass="9341">TYMRTNIVIDDELKEKWWEIKREADRLKMKIGDYIIFCHDLRKKMVNKEKILEILENPLSDGVKNVDAIQASKSMWKS</sequence>
<dbReference type="AlphaFoldDB" id="X1Q4W9"/>
<accession>X1Q4W9</accession>